<dbReference type="SMART" id="SM00088">
    <property type="entry name" value="PINT"/>
    <property type="match status" value="1"/>
</dbReference>
<evidence type="ECO:0000259" key="6">
    <source>
        <dbReference type="PROSITE" id="PS50250"/>
    </source>
</evidence>
<keyword evidence="2 5" id="KW-0963">Cytoplasm</keyword>
<comment type="similarity">
    <text evidence="1">Belongs to the CSN7/EIF3M family. CSN7 subfamily.</text>
</comment>
<dbReference type="Pfam" id="PF01399">
    <property type="entry name" value="PCI"/>
    <property type="match status" value="1"/>
</dbReference>
<gene>
    <name evidence="7" type="ORF">MYAM1_001529</name>
</gene>
<keyword evidence="3 5" id="KW-0396">Initiation factor</keyword>
<dbReference type="HAMAP" id="MF_03012">
    <property type="entry name" value="eIF3m"/>
    <property type="match status" value="1"/>
</dbReference>
<protein>
    <recommendedName>
        <fullName evidence="5">Eukaryotic translation initiation factor 3 subunit M</fullName>
        <shortName evidence="5">eIF3m</shortName>
    </recommendedName>
</protein>
<evidence type="ECO:0000313" key="7">
    <source>
        <dbReference type="EMBL" id="WFC98797.1"/>
    </source>
</evidence>
<organism evidence="7 8">
    <name type="scientific">Malassezia yamatoensis</name>
    <dbReference type="NCBI Taxonomy" id="253288"/>
    <lineage>
        <taxon>Eukaryota</taxon>
        <taxon>Fungi</taxon>
        <taxon>Dikarya</taxon>
        <taxon>Basidiomycota</taxon>
        <taxon>Ustilaginomycotina</taxon>
        <taxon>Malasseziomycetes</taxon>
        <taxon>Malasseziales</taxon>
        <taxon>Malasseziaceae</taxon>
        <taxon>Malassezia</taxon>
    </lineage>
</organism>
<dbReference type="InterPro" id="IPR027528">
    <property type="entry name" value="eIF3m"/>
</dbReference>
<dbReference type="GO" id="GO:0003743">
    <property type="term" value="F:translation initiation factor activity"/>
    <property type="evidence" value="ECO:0007669"/>
    <property type="project" value="UniProtKB-UniRule"/>
</dbReference>
<keyword evidence="4 5" id="KW-0648">Protein biosynthesis</keyword>
<evidence type="ECO:0000256" key="5">
    <source>
        <dbReference type="HAMAP-Rule" id="MF_03012"/>
    </source>
</evidence>
<dbReference type="Proteomes" id="UP001219567">
    <property type="component" value="Chromosome 1"/>
</dbReference>
<dbReference type="PANTHER" id="PTHR15350:SF2">
    <property type="entry name" value="EUKARYOTIC TRANSLATION INITIATION FACTOR 3 SUBUNIT M"/>
    <property type="match status" value="1"/>
</dbReference>
<reference evidence="7 8" key="1">
    <citation type="submission" date="2023-03" db="EMBL/GenBank/DDBJ databases">
        <title>Mating type loci evolution in Malassezia.</title>
        <authorList>
            <person name="Coelho M.A."/>
        </authorList>
    </citation>
    <scope>NUCLEOTIDE SEQUENCE [LARGE SCALE GENOMIC DNA]</scope>
    <source>
        <strain evidence="7 8">CBS 9725</strain>
    </source>
</reference>
<dbReference type="GO" id="GO:0016282">
    <property type="term" value="C:eukaryotic 43S preinitiation complex"/>
    <property type="evidence" value="ECO:0007669"/>
    <property type="project" value="UniProtKB-UniRule"/>
</dbReference>
<dbReference type="PANTHER" id="PTHR15350">
    <property type="entry name" value="COP9 SIGNALOSOME COMPLEX SUBUNIT 7/DENDRITIC CELL PROTEIN GA17"/>
    <property type="match status" value="1"/>
</dbReference>
<proteinExistence type="inferred from homology"/>
<comment type="subcellular location">
    <subcellularLocation>
        <location evidence="5">Cytoplasm</location>
    </subcellularLocation>
</comment>
<name>A0AAJ5YWB6_9BASI</name>
<evidence type="ECO:0000256" key="2">
    <source>
        <dbReference type="ARBA" id="ARBA00022490"/>
    </source>
</evidence>
<keyword evidence="8" id="KW-1185">Reference proteome</keyword>
<dbReference type="GO" id="GO:0001732">
    <property type="term" value="P:formation of cytoplasmic translation initiation complex"/>
    <property type="evidence" value="ECO:0007669"/>
    <property type="project" value="UniProtKB-UniRule"/>
</dbReference>
<evidence type="ECO:0000256" key="4">
    <source>
        <dbReference type="ARBA" id="ARBA00022917"/>
    </source>
</evidence>
<dbReference type="InterPro" id="IPR000717">
    <property type="entry name" value="PCI_dom"/>
</dbReference>
<sequence>MSTDLVSVLDDGTLRDYTEELTLMLSRSVPEAQQSEWSDALVKEATTIDEETDADAAAQKTRALLTKLVDATPGTLEGTDREIEGLFNLLMTLVVRNFQGEEQGSRIMRLANILGDAQSDSAAERSILKYRILANLFNALPATSAYRLEVFETFLKLVSVNGDMEYLQTALDSLPTWLAQWNVSAEQKNTCLDMVSDVLQGPDCGPEWVTKAFQYSLLHLRYLAKETSLSNDHRKAEAEKILANVFRLPKLFELEELMNVCVSLGLEGEPIFLLLKVFVAGTHADFAQWASQNQVVLDRVSLDADALSRKMRLLDLASLCARSVSSEVSYAEIAQVLDVDQEEVEAWVIDVIRAGLVSGKLSQVKQSFRVYRSTHRAFEKPQWEALEQRLTQWQKSIQNLISTLKIPRGHRQYGTYG</sequence>
<dbReference type="AlphaFoldDB" id="A0AAJ5YWB6"/>
<dbReference type="EMBL" id="CP119943">
    <property type="protein sequence ID" value="WFC98797.1"/>
    <property type="molecule type" value="Genomic_DNA"/>
</dbReference>
<dbReference type="PROSITE" id="PS50250">
    <property type="entry name" value="PCI"/>
    <property type="match status" value="1"/>
</dbReference>
<dbReference type="GO" id="GO:0033290">
    <property type="term" value="C:eukaryotic 48S preinitiation complex"/>
    <property type="evidence" value="ECO:0007669"/>
    <property type="project" value="UniProtKB-UniRule"/>
</dbReference>
<comment type="similarity">
    <text evidence="5">Belongs to the eIF-3 subunit M family.</text>
</comment>
<dbReference type="Pfam" id="PF18005">
    <property type="entry name" value="eIF3m_C_helix"/>
    <property type="match status" value="1"/>
</dbReference>
<comment type="function">
    <text evidence="5">Component of the eukaryotic translation initiation factor 3 (eIF-3) complex, which is involved in protein synthesis of a specialized repertoire of mRNAs and, together with other initiation factors, stimulates binding of mRNA and methionyl-tRNAi to the 40S ribosome. The eIF-3 complex specifically targets and initiates translation of a subset of mRNAs involved in cell proliferation.</text>
</comment>
<evidence type="ECO:0000256" key="3">
    <source>
        <dbReference type="ARBA" id="ARBA00022540"/>
    </source>
</evidence>
<dbReference type="InterPro" id="IPR045237">
    <property type="entry name" value="COPS7/eIF3m"/>
</dbReference>
<accession>A0AAJ5YWB6</accession>
<feature type="domain" description="PCI" evidence="6">
    <location>
        <begin position="211"/>
        <end position="375"/>
    </location>
</feature>
<comment type="subunit">
    <text evidence="5">Component of the eukaryotic translation initiation factor 3 (eIF-3) complex.</text>
</comment>
<dbReference type="InterPro" id="IPR040750">
    <property type="entry name" value="eIF3m_C_helix"/>
</dbReference>
<evidence type="ECO:0000313" key="8">
    <source>
        <dbReference type="Proteomes" id="UP001219567"/>
    </source>
</evidence>
<evidence type="ECO:0000256" key="1">
    <source>
        <dbReference type="ARBA" id="ARBA00008482"/>
    </source>
</evidence>
<dbReference type="GO" id="GO:0071541">
    <property type="term" value="C:eukaryotic translation initiation factor 3 complex, eIF3m"/>
    <property type="evidence" value="ECO:0007669"/>
    <property type="project" value="UniProtKB-UniRule"/>
</dbReference>